<feature type="coiled-coil region" evidence="6">
    <location>
        <begin position="179"/>
        <end position="206"/>
    </location>
</feature>
<dbReference type="InterPro" id="IPR014284">
    <property type="entry name" value="RNA_pol_sigma-70_dom"/>
</dbReference>
<evidence type="ECO:0000256" key="5">
    <source>
        <dbReference type="ARBA" id="ARBA00023163"/>
    </source>
</evidence>
<dbReference type="Gene3D" id="1.10.1740.10">
    <property type="match status" value="1"/>
</dbReference>
<evidence type="ECO:0008006" key="11">
    <source>
        <dbReference type="Google" id="ProtNLM"/>
    </source>
</evidence>
<evidence type="ECO:0000313" key="9">
    <source>
        <dbReference type="EMBL" id="OBQ20122.1"/>
    </source>
</evidence>
<dbReference type="AlphaFoldDB" id="A0A1B7VKQ5"/>
<keyword evidence="2" id="KW-0805">Transcription regulation</keyword>
<keyword evidence="6" id="KW-0175">Coiled coil</keyword>
<dbReference type="InterPro" id="IPR013324">
    <property type="entry name" value="RNA_pol_sigma_r3/r4-like"/>
</dbReference>
<dbReference type="STRING" id="1803587.GCA_001593825_01799"/>
<feature type="domain" description="RNA polymerase sigma-70 region 2" evidence="7">
    <location>
        <begin position="48"/>
        <end position="116"/>
    </location>
</feature>
<dbReference type="InterPro" id="IPR007627">
    <property type="entry name" value="RNA_pol_sigma70_r2"/>
</dbReference>
<dbReference type="InterPro" id="IPR013249">
    <property type="entry name" value="RNA_pol_sigma70_r4_t2"/>
</dbReference>
<evidence type="ECO:0000259" key="8">
    <source>
        <dbReference type="Pfam" id="PF08281"/>
    </source>
</evidence>
<dbReference type="Pfam" id="PF04542">
    <property type="entry name" value="Sigma70_r2"/>
    <property type="match status" value="1"/>
</dbReference>
<name>A0A1B7VKQ5_APHFL</name>
<sequence>MNSNSSMSVESKQELLFLSSEVKNGNILPEKSQFGDKIPNNHQDFWQLWNSHQSYLYNCCLKWLNGNSHDAEDTVNQVILKAWTQWTQSTNDIEHPKSWLAQITYNCCIDVSRKRQLEVTTIDNIDDTILIPNLQLPESQLLNVELKAYLKYKIASLPDRLRYPFILRCCQNKSYPDIAKQLTISEENLRKRIQKARKILKQHLKKYLAGEDNTSFDSFSSLKIVIPIVQEIDYKASFICLEALPHHWYNSQIHLV</sequence>
<dbReference type="PANTHER" id="PTHR43133:SF8">
    <property type="entry name" value="RNA POLYMERASE SIGMA FACTOR HI_1459-RELATED"/>
    <property type="match status" value="1"/>
</dbReference>
<evidence type="ECO:0000256" key="6">
    <source>
        <dbReference type="SAM" id="Coils"/>
    </source>
</evidence>
<dbReference type="SUPFAM" id="SSF88946">
    <property type="entry name" value="Sigma2 domain of RNA polymerase sigma factors"/>
    <property type="match status" value="1"/>
</dbReference>
<dbReference type="Pfam" id="PF08281">
    <property type="entry name" value="Sigma70_r4_2"/>
    <property type="match status" value="1"/>
</dbReference>
<comment type="caution">
    <text evidence="9">The sequence shown here is derived from an EMBL/GenBank/DDBJ whole genome shotgun (WGS) entry which is preliminary data.</text>
</comment>
<feature type="domain" description="RNA polymerase sigma factor 70 region 4 type 2" evidence="8">
    <location>
        <begin position="153"/>
        <end position="199"/>
    </location>
</feature>
<keyword evidence="3" id="KW-0731">Sigma factor</keyword>
<evidence type="ECO:0000256" key="1">
    <source>
        <dbReference type="ARBA" id="ARBA00010641"/>
    </source>
</evidence>
<dbReference type="Proteomes" id="UP000092382">
    <property type="component" value="Unassembled WGS sequence"/>
</dbReference>
<dbReference type="InterPro" id="IPR036388">
    <property type="entry name" value="WH-like_DNA-bd_sf"/>
</dbReference>
<evidence type="ECO:0000256" key="2">
    <source>
        <dbReference type="ARBA" id="ARBA00023015"/>
    </source>
</evidence>
<protein>
    <recommendedName>
        <fullName evidence="11">RNA polymerase subunit sigma-24</fullName>
    </recommendedName>
</protein>
<dbReference type="Gene3D" id="1.10.10.10">
    <property type="entry name" value="Winged helix-like DNA-binding domain superfamily/Winged helix DNA-binding domain"/>
    <property type="match status" value="1"/>
</dbReference>
<evidence type="ECO:0000256" key="4">
    <source>
        <dbReference type="ARBA" id="ARBA00023125"/>
    </source>
</evidence>
<dbReference type="InterPro" id="IPR039425">
    <property type="entry name" value="RNA_pol_sigma-70-like"/>
</dbReference>
<dbReference type="GO" id="GO:0003677">
    <property type="term" value="F:DNA binding"/>
    <property type="evidence" value="ECO:0007669"/>
    <property type="project" value="UniProtKB-KW"/>
</dbReference>
<keyword evidence="4" id="KW-0238">DNA-binding</keyword>
<organism evidence="9 10">
    <name type="scientific">Aphanizomenon flos-aquae LD13</name>
    <dbReference type="NCBI Taxonomy" id="1710894"/>
    <lineage>
        <taxon>Bacteria</taxon>
        <taxon>Bacillati</taxon>
        <taxon>Cyanobacteriota</taxon>
        <taxon>Cyanophyceae</taxon>
        <taxon>Nostocales</taxon>
        <taxon>Aphanizomenonaceae</taxon>
        <taxon>Aphanizomenon</taxon>
    </lineage>
</organism>
<evidence type="ECO:0000259" key="7">
    <source>
        <dbReference type="Pfam" id="PF04542"/>
    </source>
</evidence>
<dbReference type="SUPFAM" id="SSF88659">
    <property type="entry name" value="Sigma3 and sigma4 domains of RNA polymerase sigma factors"/>
    <property type="match status" value="1"/>
</dbReference>
<dbReference type="EMBL" id="LJOY01000079">
    <property type="protein sequence ID" value="OBQ20122.1"/>
    <property type="molecule type" value="Genomic_DNA"/>
</dbReference>
<accession>A0A1B7VKQ5</accession>
<dbReference type="PANTHER" id="PTHR43133">
    <property type="entry name" value="RNA POLYMERASE ECF-TYPE SIGMA FACTO"/>
    <property type="match status" value="1"/>
</dbReference>
<keyword evidence="5" id="KW-0804">Transcription</keyword>
<dbReference type="CDD" id="cd06171">
    <property type="entry name" value="Sigma70_r4"/>
    <property type="match status" value="1"/>
</dbReference>
<evidence type="ECO:0000256" key="3">
    <source>
        <dbReference type="ARBA" id="ARBA00023082"/>
    </source>
</evidence>
<proteinExistence type="inferred from homology"/>
<dbReference type="GO" id="GO:0016987">
    <property type="term" value="F:sigma factor activity"/>
    <property type="evidence" value="ECO:0007669"/>
    <property type="project" value="UniProtKB-KW"/>
</dbReference>
<dbReference type="NCBIfam" id="TIGR02937">
    <property type="entry name" value="sigma70-ECF"/>
    <property type="match status" value="1"/>
</dbReference>
<reference evidence="9 10" key="1">
    <citation type="submission" date="2015-09" db="EMBL/GenBank/DDBJ databases">
        <title>Whole genome shotgun sequence assembly of Aphanizomenon flos-aquae UKL13.</title>
        <authorList>
            <person name="Driscoll C."/>
        </authorList>
    </citation>
    <scope>NUCLEOTIDE SEQUENCE [LARGE SCALE GENOMIC DNA]</scope>
    <source>
        <strain evidence="9">MDT13</strain>
    </source>
</reference>
<gene>
    <name evidence="9" type="ORF">AN481_17245</name>
</gene>
<dbReference type="GO" id="GO:0006352">
    <property type="term" value="P:DNA-templated transcription initiation"/>
    <property type="evidence" value="ECO:0007669"/>
    <property type="project" value="InterPro"/>
</dbReference>
<dbReference type="InterPro" id="IPR013325">
    <property type="entry name" value="RNA_pol_sigma_r2"/>
</dbReference>
<dbReference type="PATRIC" id="fig|1710894.3.peg.2478"/>
<evidence type="ECO:0000313" key="10">
    <source>
        <dbReference type="Proteomes" id="UP000092382"/>
    </source>
</evidence>
<comment type="similarity">
    <text evidence="1">Belongs to the sigma-70 factor family. ECF subfamily.</text>
</comment>